<feature type="region of interest" description="Disordered" evidence="1">
    <location>
        <begin position="225"/>
        <end position="250"/>
    </location>
</feature>
<dbReference type="EMBL" id="RQTK01000628">
    <property type="protein sequence ID" value="RUS76864.1"/>
    <property type="molecule type" value="Genomic_DNA"/>
</dbReference>
<dbReference type="Proteomes" id="UP000271974">
    <property type="component" value="Unassembled WGS sequence"/>
</dbReference>
<evidence type="ECO:0000313" key="2">
    <source>
        <dbReference type="EMBL" id="RUS76864.1"/>
    </source>
</evidence>
<proteinExistence type="predicted"/>
<gene>
    <name evidence="2" type="ORF">EGW08_015374</name>
</gene>
<organism evidence="2 3">
    <name type="scientific">Elysia chlorotica</name>
    <name type="common">Eastern emerald elysia</name>
    <name type="synonym">Sea slug</name>
    <dbReference type="NCBI Taxonomy" id="188477"/>
    <lineage>
        <taxon>Eukaryota</taxon>
        <taxon>Metazoa</taxon>
        <taxon>Spiralia</taxon>
        <taxon>Lophotrochozoa</taxon>
        <taxon>Mollusca</taxon>
        <taxon>Gastropoda</taxon>
        <taxon>Heterobranchia</taxon>
        <taxon>Euthyneura</taxon>
        <taxon>Panpulmonata</taxon>
        <taxon>Sacoglossa</taxon>
        <taxon>Placobranchoidea</taxon>
        <taxon>Plakobranchidae</taxon>
        <taxon>Elysia</taxon>
    </lineage>
</organism>
<sequence length="282" mass="30706">MEDRAQEKNEQKHQSNDNSGPVSSCTAVTMTVTVTLTTIPGTPAYPALLWLAPHISSCPYLACRSIEDSSSPPATLDTRPVQIEGAPLEASPRPTDSQPGLDVTDKSDCSLLGKRKVGRPRQTWRRSTDAEARAAGMTWAELRRTSQNRVRWRSVVAALCSYRSEEDKEEEEHCKYFNGAFNPINHASFKLPYHPPYQNCQLRSSARPGGSASLIDSTVRKAYRVSGQTSAASGRSRADPGRSRQTLEAGCDSKNLILKPGLFKTSQTAHRTAPGPGIAPAI</sequence>
<evidence type="ECO:0000313" key="3">
    <source>
        <dbReference type="Proteomes" id="UP000271974"/>
    </source>
</evidence>
<comment type="caution">
    <text evidence="2">The sequence shown here is derived from an EMBL/GenBank/DDBJ whole genome shotgun (WGS) entry which is preliminary data.</text>
</comment>
<protein>
    <submittedName>
        <fullName evidence="2">Uncharacterized protein</fullName>
    </submittedName>
</protein>
<feature type="region of interest" description="Disordered" evidence="1">
    <location>
        <begin position="1"/>
        <end position="24"/>
    </location>
</feature>
<evidence type="ECO:0000256" key="1">
    <source>
        <dbReference type="SAM" id="MobiDB-lite"/>
    </source>
</evidence>
<keyword evidence="3" id="KW-1185">Reference proteome</keyword>
<accession>A0A3S0ZE66</accession>
<feature type="region of interest" description="Disordered" evidence="1">
    <location>
        <begin position="85"/>
        <end position="108"/>
    </location>
</feature>
<reference evidence="2 3" key="1">
    <citation type="submission" date="2019-01" db="EMBL/GenBank/DDBJ databases">
        <title>A draft genome assembly of the solar-powered sea slug Elysia chlorotica.</title>
        <authorList>
            <person name="Cai H."/>
            <person name="Li Q."/>
            <person name="Fang X."/>
            <person name="Li J."/>
            <person name="Curtis N.E."/>
            <person name="Altenburger A."/>
            <person name="Shibata T."/>
            <person name="Feng M."/>
            <person name="Maeda T."/>
            <person name="Schwartz J.A."/>
            <person name="Shigenobu S."/>
            <person name="Lundholm N."/>
            <person name="Nishiyama T."/>
            <person name="Yang H."/>
            <person name="Hasebe M."/>
            <person name="Li S."/>
            <person name="Pierce S.K."/>
            <person name="Wang J."/>
        </authorList>
    </citation>
    <scope>NUCLEOTIDE SEQUENCE [LARGE SCALE GENOMIC DNA]</scope>
    <source>
        <strain evidence="2">EC2010</strain>
        <tissue evidence="2">Whole organism of an adult</tissue>
    </source>
</reference>
<name>A0A3S0ZE66_ELYCH</name>
<dbReference type="AlphaFoldDB" id="A0A3S0ZE66"/>
<feature type="compositionally biased region" description="Basic and acidic residues" evidence="1">
    <location>
        <begin position="1"/>
        <end position="15"/>
    </location>
</feature>